<protein>
    <submittedName>
        <fullName evidence="2">Uncharacterized protein</fullName>
    </submittedName>
</protein>
<dbReference type="HOGENOM" id="CLU_1283725_0_0_1"/>
<feature type="coiled-coil region" evidence="1">
    <location>
        <begin position="45"/>
        <end position="86"/>
    </location>
</feature>
<evidence type="ECO:0000256" key="1">
    <source>
        <dbReference type="SAM" id="Coils"/>
    </source>
</evidence>
<keyword evidence="3" id="KW-1185">Reference proteome</keyword>
<sequence>MLQKSTTAEREITIKMEKKIAQLQEEKKKSSDSSATEIHKLYGVINQLAREGQELRQTKVLLRDKVKHLTTRLKEKENECAISERRLHLAMRVLSPLRHRILMDYAKQKISYSFTKTAWKKLIASQLPTSELAIRIKNKLEKAGESQTPSVKDLAFLFSMRNSLRKKGNKVAHHATRAELRDAVLTLPTKSRHRLFLESLFRFIFKRDLNSPLRK</sequence>
<accession>A0A0C3P2F2</accession>
<gene>
    <name evidence="2" type="ORF">M404DRAFT_1002794</name>
</gene>
<dbReference type="InParanoid" id="A0A0C3P2F2"/>
<name>A0A0C3P2F2_PISTI</name>
<dbReference type="EMBL" id="KN831986">
    <property type="protein sequence ID" value="KIO01666.1"/>
    <property type="molecule type" value="Genomic_DNA"/>
</dbReference>
<dbReference type="Proteomes" id="UP000054217">
    <property type="component" value="Unassembled WGS sequence"/>
</dbReference>
<evidence type="ECO:0000313" key="3">
    <source>
        <dbReference type="Proteomes" id="UP000054217"/>
    </source>
</evidence>
<proteinExistence type="predicted"/>
<reference evidence="3" key="2">
    <citation type="submission" date="2015-01" db="EMBL/GenBank/DDBJ databases">
        <title>Evolutionary Origins and Diversification of the Mycorrhizal Mutualists.</title>
        <authorList>
            <consortium name="DOE Joint Genome Institute"/>
            <consortium name="Mycorrhizal Genomics Consortium"/>
            <person name="Kohler A."/>
            <person name="Kuo A."/>
            <person name="Nagy L.G."/>
            <person name="Floudas D."/>
            <person name="Copeland A."/>
            <person name="Barry K.W."/>
            <person name="Cichocki N."/>
            <person name="Veneault-Fourrey C."/>
            <person name="LaButti K."/>
            <person name="Lindquist E.A."/>
            <person name="Lipzen A."/>
            <person name="Lundell T."/>
            <person name="Morin E."/>
            <person name="Murat C."/>
            <person name="Riley R."/>
            <person name="Ohm R."/>
            <person name="Sun H."/>
            <person name="Tunlid A."/>
            <person name="Henrissat B."/>
            <person name="Grigoriev I.V."/>
            <person name="Hibbett D.S."/>
            <person name="Martin F."/>
        </authorList>
    </citation>
    <scope>NUCLEOTIDE SEQUENCE [LARGE SCALE GENOMIC DNA]</scope>
    <source>
        <strain evidence="3">Marx 270</strain>
    </source>
</reference>
<reference evidence="2 3" key="1">
    <citation type="submission" date="2014-04" db="EMBL/GenBank/DDBJ databases">
        <authorList>
            <consortium name="DOE Joint Genome Institute"/>
            <person name="Kuo A."/>
            <person name="Kohler A."/>
            <person name="Costa M.D."/>
            <person name="Nagy L.G."/>
            <person name="Floudas D."/>
            <person name="Copeland A."/>
            <person name="Barry K.W."/>
            <person name="Cichocki N."/>
            <person name="Veneault-Fourrey C."/>
            <person name="LaButti K."/>
            <person name="Lindquist E.A."/>
            <person name="Lipzen A."/>
            <person name="Lundell T."/>
            <person name="Morin E."/>
            <person name="Murat C."/>
            <person name="Sun H."/>
            <person name="Tunlid A."/>
            <person name="Henrissat B."/>
            <person name="Grigoriev I.V."/>
            <person name="Hibbett D.S."/>
            <person name="Martin F."/>
            <person name="Nordberg H.P."/>
            <person name="Cantor M.N."/>
            <person name="Hua S.X."/>
        </authorList>
    </citation>
    <scope>NUCLEOTIDE SEQUENCE [LARGE SCALE GENOMIC DNA]</scope>
    <source>
        <strain evidence="2 3">Marx 270</strain>
    </source>
</reference>
<dbReference type="AlphaFoldDB" id="A0A0C3P2F2"/>
<organism evidence="2 3">
    <name type="scientific">Pisolithus tinctorius Marx 270</name>
    <dbReference type="NCBI Taxonomy" id="870435"/>
    <lineage>
        <taxon>Eukaryota</taxon>
        <taxon>Fungi</taxon>
        <taxon>Dikarya</taxon>
        <taxon>Basidiomycota</taxon>
        <taxon>Agaricomycotina</taxon>
        <taxon>Agaricomycetes</taxon>
        <taxon>Agaricomycetidae</taxon>
        <taxon>Boletales</taxon>
        <taxon>Sclerodermatineae</taxon>
        <taxon>Pisolithaceae</taxon>
        <taxon>Pisolithus</taxon>
    </lineage>
</organism>
<keyword evidence="1" id="KW-0175">Coiled coil</keyword>
<dbReference type="OrthoDB" id="10459908at2759"/>
<dbReference type="STRING" id="870435.A0A0C3P2F2"/>
<evidence type="ECO:0000313" key="2">
    <source>
        <dbReference type="EMBL" id="KIO01666.1"/>
    </source>
</evidence>